<evidence type="ECO:0000313" key="2">
    <source>
        <dbReference type="Proteomes" id="UP000013520"/>
    </source>
</evidence>
<dbReference type="HOGENOM" id="CLU_791614_0_0_9"/>
<dbReference type="KEGG" id="dgi:Desgi_3138"/>
<organism evidence="1 2">
    <name type="scientific">Desulfoscipio gibsoniae DSM 7213</name>
    <dbReference type="NCBI Taxonomy" id="767817"/>
    <lineage>
        <taxon>Bacteria</taxon>
        <taxon>Bacillati</taxon>
        <taxon>Bacillota</taxon>
        <taxon>Clostridia</taxon>
        <taxon>Eubacteriales</taxon>
        <taxon>Desulfallaceae</taxon>
        <taxon>Desulfoscipio</taxon>
    </lineage>
</organism>
<evidence type="ECO:0000313" key="1">
    <source>
        <dbReference type="EMBL" id="AGL02496.1"/>
    </source>
</evidence>
<dbReference type="EMBL" id="CP003273">
    <property type="protein sequence ID" value="AGL02496.1"/>
    <property type="molecule type" value="Genomic_DNA"/>
</dbReference>
<gene>
    <name evidence="1" type="ORF">Desgi_3138</name>
</gene>
<reference evidence="1 2" key="1">
    <citation type="submission" date="2012-01" db="EMBL/GenBank/DDBJ databases">
        <title>Complete sequence of Desulfotomaculum gibsoniae DSM 7213.</title>
        <authorList>
            <consortium name="US DOE Joint Genome Institute"/>
            <person name="Lucas S."/>
            <person name="Han J."/>
            <person name="Lapidus A."/>
            <person name="Cheng J.-F."/>
            <person name="Goodwin L."/>
            <person name="Pitluck S."/>
            <person name="Peters L."/>
            <person name="Ovchinnikova G."/>
            <person name="Teshima H."/>
            <person name="Detter J.C."/>
            <person name="Han C."/>
            <person name="Tapia R."/>
            <person name="Land M."/>
            <person name="Hauser L."/>
            <person name="Kyrpides N."/>
            <person name="Ivanova N."/>
            <person name="Pagani I."/>
            <person name="Parshina S."/>
            <person name="Plugge C."/>
            <person name="Muyzer G."/>
            <person name="Kuever J."/>
            <person name="Ivanova A."/>
            <person name="Nazina T."/>
            <person name="Klenk H.-P."/>
            <person name="Brambilla E."/>
            <person name="Spring S."/>
            <person name="Stams A.F."/>
            <person name="Woyke T."/>
        </authorList>
    </citation>
    <scope>NUCLEOTIDE SEQUENCE [LARGE SCALE GENOMIC DNA]</scope>
    <source>
        <strain evidence="1 2">DSM 7213</strain>
    </source>
</reference>
<dbReference type="SUPFAM" id="SSF63829">
    <property type="entry name" value="Calcium-dependent phosphotriesterase"/>
    <property type="match status" value="1"/>
</dbReference>
<protein>
    <submittedName>
        <fullName evidence="1">Uncharacterized protein</fullName>
    </submittedName>
</protein>
<accession>R4KSE4</accession>
<keyword evidence="2" id="KW-1185">Reference proteome</keyword>
<dbReference type="Gene3D" id="2.130.10.10">
    <property type="entry name" value="YVTN repeat-like/Quinoprotein amine dehydrogenase"/>
    <property type="match status" value="1"/>
</dbReference>
<dbReference type="Proteomes" id="UP000013520">
    <property type="component" value="Chromosome"/>
</dbReference>
<sequence>MSLMGGGYLKNMLKDCGKISHLIIIILVVLSLLIIATITSCSSASWKVKSQLNNPTQIESYDHYLYFLDNYSTIKMYDHGEIYDLMAWIPEEQEIKKGTIEDFSVVSPLKLVVLNCQYEQGVVQESTLNLIDVEKKEIKKIFSKKKPPALLSNYNSLDVDQKGNFYLSSAKQVLRMTPEGKENVIFDFDNLPSNQRQQDAYFSKLLVGKNDHLFVVLQNNTHPPHYNDFSRVVLELNSSGDIINTYKPQDILKTRDPWVPVLEYEDDSLFFRHAWELYRYRLSTGILQQIFDGALDEMYYWEVVDLIKTGDGEYVLLITDSDTGNCTRVWKLLKDGTPIANFISTEVTRD</sequence>
<name>R4KSE4_9FIRM</name>
<dbReference type="AlphaFoldDB" id="R4KSE4"/>
<dbReference type="InterPro" id="IPR015943">
    <property type="entry name" value="WD40/YVTN_repeat-like_dom_sf"/>
</dbReference>
<proteinExistence type="predicted"/>